<dbReference type="GeneID" id="56351723"/>
<evidence type="ECO:0000313" key="2">
    <source>
        <dbReference type="Proteomes" id="UP000036045"/>
    </source>
</evidence>
<dbReference type="EMBL" id="LDPH01000011">
    <property type="protein sequence ID" value="KLV26007.1"/>
    <property type="molecule type" value="Genomic_DNA"/>
</dbReference>
<dbReference type="NCBIfam" id="NF041644">
    <property type="entry name" value="CBO0543_fam"/>
    <property type="match status" value="1"/>
</dbReference>
<dbReference type="PATRIC" id="fig|1397.4.peg.726"/>
<evidence type="ECO:0000313" key="1">
    <source>
        <dbReference type="EMBL" id="KLV26007.1"/>
    </source>
</evidence>
<gene>
    <name evidence="1" type="ORF">ABW02_13060</name>
</gene>
<protein>
    <submittedName>
        <fullName evidence="1">Uncharacterized protein</fullName>
    </submittedName>
</protein>
<dbReference type="InterPro" id="IPR048147">
    <property type="entry name" value="CBO0543-like"/>
</dbReference>
<comment type="caution">
    <text evidence="1">The sequence shown here is derived from an EMBL/GenBank/DDBJ whole genome shotgun (WGS) entry which is preliminary data.</text>
</comment>
<dbReference type="AlphaFoldDB" id="A0A0J1IJA0"/>
<proteinExistence type="predicted"/>
<name>A0A0J1IJA0_NIACI</name>
<keyword evidence="2" id="KW-1185">Reference proteome</keyword>
<dbReference type="Proteomes" id="UP000036045">
    <property type="component" value="Unassembled WGS sequence"/>
</dbReference>
<organism evidence="1 2">
    <name type="scientific">Niallia circulans</name>
    <name type="common">Bacillus circulans</name>
    <dbReference type="NCBI Taxonomy" id="1397"/>
    <lineage>
        <taxon>Bacteria</taxon>
        <taxon>Bacillati</taxon>
        <taxon>Bacillota</taxon>
        <taxon>Bacilli</taxon>
        <taxon>Bacillales</taxon>
        <taxon>Bacillaceae</taxon>
        <taxon>Niallia</taxon>
    </lineage>
</organism>
<dbReference type="RefSeq" id="WP_047942608.1">
    <property type="nucleotide sequence ID" value="NZ_CP053989.1"/>
</dbReference>
<reference evidence="1 2" key="1">
    <citation type="submission" date="2015-05" db="EMBL/GenBank/DDBJ databases">
        <title>Whole genome sequence and identification of bacterial endophytes from Costus igneus.</title>
        <authorList>
            <person name="Lee Y.P."/>
            <person name="Gan H.M."/>
            <person name="Eng W."/>
            <person name="Wheatley M.S."/>
            <person name="Caraballo A."/>
            <person name="Polter S."/>
            <person name="Savka M.A."/>
            <person name="Hudson A.O."/>
        </authorList>
    </citation>
    <scope>NUCLEOTIDE SEQUENCE [LARGE SCALE GENOMIC DNA]</scope>
    <source>
        <strain evidence="1 2">RIT379</strain>
    </source>
</reference>
<dbReference type="OrthoDB" id="2851062at2"/>
<accession>A0A0J1IJA0</accession>
<sequence length="156" mass="18608">MLVLILIVLLFNTIAYSIPKRLTPIEMLTTTLFAMLIQLLTDIYLSLKYNIYGYFEKGPDWDSFIYILGIYPAVNIIFLNCFPYKKKLRNKILYVFVWGVFAMIFETIFIWSGTFYLNGWKQSYSIFTYPVLYVTLLLFHQFTVKLMKRSRKESDH</sequence>